<dbReference type="GO" id="GO:0030674">
    <property type="term" value="F:protein-macromolecule adaptor activity"/>
    <property type="evidence" value="ECO:0007669"/>
    <property type="project" value="TreeGrafter"/>
</dbReference>
<evidence type="ECO:0000259" key="6">
    <source>
        <dbReference type="SMART" id="SM01302"/>
    </source>
</evidence>
<dbReference type="PROSITE" id="PS50294">
    <property type="entry name" value="WD_REPEATS_REGION"/>
    <property type="match status" value="1"/>
</dbReference>
<dbReference type="Pfam" id="PF00400">
    <property type="entry name" value="WD40"/>
    <property type="match status" value="3"/>
</dbReference>
<dbReference type="InterPro" id="IPR029347">
    <property type="entry name" value="Raptor_N"/>
</dbReference>
<dbReference type="Gene3D" id="1.25.10.10">
    <property type="entry name" value="Leucine-rich Repeat Variant"/>
    <property type="match status" value="1"/>
</dbReference>
<evidence type="ECO:0000256" key="5">
    <source>
        <dbReference type="SAM" id="MobiDB-lite"/>
    </source>
</evidence>
<gene>
    <name evidence="7" type="ORF">KUF71_018687</name>
</gene>
<dbReference type="SMART" id="SM00320">
    <property type="entry name" value="WD40"/>
    <property type="match status" value="5"/>
</dbReference>
<dbReference type="InterPro" id="IPR036322">
    <property type="entry name" value="WD40_repeat_dom_sf"/>
</dbReference>
<proteinExistence type="inferred from homology"/>
<dbReference type="GO" id="GO:0009267">
    <property type="term" value="P:cellular response to starvation"/>
    <property type="evidence" value="ECO:0007669"/>
    <property type="project" value="TreeGrafter"/>
</dbReference>
<protein>
    <submittedName>
        <fullName evidence="7">Regulatory-associated protein of mTOR</fullName>
    </submittedName>
</protein>
<dbReference type="InterPro" id="IPR015943">
    <property type="entry name" value="WD40/YVTN_repeat-like_dom_sf"/>
</dbReference>
<dbReference type="GO" id="GO:0038202">
    <property type="term" value="P:TORC1 signaling"/>
    <property type="evidence" value="ECO:0007669"/>
    <property type="project" value="TreeGrafter"/>
</dbReference>
<dbReference type="EMBL" id="JAHWGI010000033">
    <property type="protein sequence ID" value="KAK3908175.1"/>
    <property type="molecule type" value="Genomic_DNA"/>
</dbReference>
<dbReference type="Gene3D" id="2.130.10.10">
    <property type="entry name" value="YVTN repeat-like/Quinoprotein amine dehydrogenase"/>
    <property type="match status" value="1"/>
</dbReference>
<reference evidence="7" key="1">
    <citation type="submission" date="2021-07" db="EMBL/GenBank/DDBJ databases">
        <authorList>
            <person name="Catto M.A."/>
            <person name="Jacobson A."/>
            <person name="Kennedy G."/>
            <person name="Labadie P."/>
            <person name="Hunt B.G."/>
            <person name="Srinivasan R."/>
        </authorList>
    </citation>
    <scope>NUCLEOTIDE SEQUENCE</scope>
    <source>
        <strain evidence="7">PL_HMW_Pooled</strain>
        <tissue evidence="7">Head</tissue>
    </source>
</reference>
<evidence type="ECO:0000256" key="4">
    <source>
        <dbReference type="PROSITE-ProRule" id="PRU00221"/>
    </source>
</evidence>
<dbReference type="InterPro" id="IPR001680">
    <property type="entry name" value="WD40_rpt"/>
</dbReference>
<dbReference type="InterPro" id="IPR004083">
    <property type="entry name" value="Raptor"/>
</dbReference>
<evidence type="ECO:0000256" key="1">
    <source>
        <dbReference type="ARBA" id="ARBA00009257"/>
    </source>
</evidence>
<dbReference type="Pfam" id="PF02985">
    <property type="entry name" value="HEAT"/>
    <property type="match status" value="1"/>
</dbReference>
<feature type="repeat" description="WD" evidence="4">
    <location>
        <begin position="1270"/>
        <end position="1307"/>
    </location>
</feature>
<dbReference type="GO" id="GO:0031931">
    <property type="term" value="C:TORC1 complex"/>
    <property type="evidence" value="ECO:0007669"/>
    <property type="project" value="InterPro"/>
</dbReference>
<feature type="region of interest" description="Disordered" evidence="5">
    <location>
        <begin position="819"/>
        <end position="856"/>
    </location>
</feature>
<dbReference type="InterPro" id="IPR000357">
    <property type="entry name" value="HEAT"/>
</dbReference>
<dbReference type="SMART" id="SM01302">
    <property type="entry name" value="Raptor_N"/>
    <property type="match status" value="1"/>
</dbReference>
<dbReference type="SUPFAM" id="SSF50978">
    <property type="entry name" value="WD40 repeat-like"/>
    <property type="match status" value="1"/>
</dbReference>
<dbReference type="Proteomes" id="UP001219518">
    <property type="component" value="Unassembled WGS sequence"/>
</dbReference>
<dbReference type="PRINTS" id="PR01547">
    <property type="entry name" value="YEAST176DUF"/>
</dbReference>
<dbReference type="Pfam" id="PF14538">
    <property type="entry name" value="Raptor_N"/>
    <property type="match status" value="1"/>
</dbReference>
<accession>A0AAE1GUM3</accession>
<comment type="similarity">
    <text evidence="1">Belongs to the WD repeat RAPTOR family.</text>
</comment>
<evidence type="ECO:0000256" key="2">
    <source>
        <dbReference type="ARBA" id="ARBA00022574"/>
    </source>
</evidence>
<keyword evidence="8" id="KW-1185">Reference proteome</keyword>
<keyword evidence="3" id="KW-0677">Repeat</keyword>
<name>A0AAE1GUM3_9NEOP</name>
<dbReference type="PANTHER" id="PTHR12848:SF16">
    <property type="entry name" value="REGULATORY-ASSOCIATED PROTEIN OF MTOR"/>
    <property type="match status" value="1"/>
</dbReference>
<dbReference type="GO" id="GO:0010506">
    <property type="term" value="P:regulation of autophagy"/>
    <property type="evidence" value="ECO:0007669"/>
    <property type="project" value="TreeGrafter"/>
</dbReference>
<dbReference type="PANTHER" id="PTHR12848">
    <property type="entry name" value="REGULATORY-ASSOCIATED PROTEIN OF MTOR"/>
    <property type="match status" value="1"/>
</dbReference>
<dbReference type="PROSITE" id="PS50082">
    <property type="entry name" value="WD_REPEATS_2"/>
    <property type="match status" value="1"/>
</dbReference>
<dbReference type="GO" id="GO:0071230">
    <property type="term" value="P:cellular response to amino acid stimulus"/>
    <property type="evidence" value="ECO:0007669"/>
    <property type="project" value="TreeGrafter"/>
</dbReference>
<dbReference type="GO" id="GO:0005737">
    <property type="term" value="C:cytoplasm"/>
    <property type="evidence" value="ECO:0007669"/>
    <property type="project" value="TreeGrafter"/>
</dbReference>
<evidence type="ECO:0000256" key="3">
    <source>
        <dbReference type="ARBA" id="ARBA00022737"/>
    </source>
</evidence>
<feature type="compositionally biased region" description="Low complexity" evidence="5">
    <location>
        <begin position="826"/>
        <end position="854"/>
    </location>
</feature>
<dbReference type="FunFam" id="1.25.10.10:FF:000276">
    <property type="entry name" value="Regulatory-associated protein of mTOR isoform 1"/>
    <property type="match status" value="1"/>
</dbReference>
<comment type="caution">
    <text evidence="7">The sequence shown here is derived from an EMBL/GenBank/DDBJ whole genome shotgun (WGS) entry which is preliminary data.</text>
</comment>
<evidence type="ECO:0000313" key="8">
    <source>
        <dbReference type="Proteomes" id="UP001219518"/>
    </source>
</evidence>
<dbReference type="GO" id="GO:0030307">
    <property type="term" value="P:positive regulation of cell growth"/>
    <property type="evidence" value="ECO:0007669"/>
    <property type="project" value="TreeGrafter"/>
</dbReference>
<feature type="domain" description="Raptor N-terminal CASPase-like" evidence="6">
    <location>
        <begin position="42"/>
        <end position="195"/>
    </location>
</feature>
<dbReference type="InterPro" id="IPR016024">
    <property type="entry name" value="ARM-type_fold"/>
</dbReference>
<dbReference type="SUPFAM" id="SSF48371">
    <property type="entry name" value="ARM repeat"/>
    <property type="match status" value="1"/>
</dbReference>
<organism evidence="7 8">
    <name type="scientific">Frankliniella fusca</name>
    <dbReference type="NCBI Taxonomy" id="407009"/>
    <lineage>
        <taxon>Eukaryota</taxon>
        <taxon>Metazoa</taxon>
        <taxon>Ecdysozoa</taxon>
        <taxon>Arthropoda</taxon>
        <taxon>Hexapoda</taxon>
        <taxon>Insecta</taxon>
        <taxon>Pterygota</taxon>
        <taxon>Neoptera</taxon>
        <taxon>Paraneoptera</taxon>
        <taxon>Thysanoptera</taxon>
        <taxon>Terebrantia</taxon>
        <taxon>Thripoidea</taxon>
        <taxon>Thripidae</taxon>
        <taxon>Frankliniella</taxon>
    </lineage>
</organism>
<keyword evidence="2 4" id="KW-0853">WD repeat</keyword>
<dbReference type="InterPro" id="IPR011989">
    <property type="entry name" value="ARM-like"/>
</dbReference>
<sequence length="1307" mass="145901">MEEDTECAAADWQLPLAFSKSRHTEAIEGATAITQTWRMKERMKTVSVAVVLCLNVGVDPPDVVKTQPCARLECWIDPLSLSPAKALETIGANMQKQYERWQPRARYKQSLDPTAEEVKKLCTSLRRNAKEERVLFHYNGHGVPKPTANGEIWVFNKSYTQYIPLSVYDLQTWMGAPSIYVYDCSNAGIIVDSFKGFAEQHEREYEVSPIKCAMKSPHAFNVSSFQNISVSGTRGSGSAPCFKNCIQLAACSASQILPMNPDLPADIFTSCLTTPMKIAIRWFVLQNSARLVPKVNLDLIDKIPGQLNDRRTMLGELNWIFTAITDTIAWNTLPRGDLFQKLFRQDLLVASLFRNFLLAERILRSYDCTPVSSPRLPHTHQHPMWHAWDLALDLCLAQLPGVLEHDRPFQHSAFFQEQLTAFEVWLHLGSEARAPPEQLPVVLQVLLSQVHRLRALELLGRFLDLGPWAVNLALSVGIFPYVLKLLQSSARELRPLLVFIWAKILAVDSTCQADLVRDNGHKYFLSVLQDHSMPSEHRTLAAFVLACVVNNYPQGQEVALQGSLVSICLVQLSDPSPLLRQWLAICLGRLWTNYAPARWCGVRDIAHEKLYNLLSDPVPEVRAAAVYALGTFISSVVERSEHANTIDHSVAMKLLNTTMYDMSPLVRKELIIALQAMVNLFEKSFISVALQEGGQIKDGSPMMLVSVATDVLLSPAAGLRRIPSRDRLKMLSPTPVVLDGGSGEGHHDRITRVSSSSSLYSMGPGSMASLPSAAYGSIYQKLWAGLTALEQDPYPGASQMAKLVIEYVREQVNSVHHREVGETRISSSVSLPPSPSSRPTFLTGESPPTSGSTTDLHRIASRPAYSFGRPRKTVPNTISEESDDCSWTRKLHINTNFVEWSCKYFAQPIMRFIEDTDAESNKFYEREWRYRIFMARFPKSFMQSLLIEEKLLLNYRYLRNATLRAEAREEQRKLPLPRIEEKVFNIRFSNVPSVVLFQPYEPIVVIAGKDSVGLWDYYTNTRLAFLPSTSNKGVKTPVKITALDLINPHDVSLLLVGADDGSIRLWNHQSALHGVASSTGGLSLVSAWQALAEAPPTGRVLNATSGLVVSWEQQTLNMVVSGDVRVVRLWDANQELRVRDIPTECDSCVTSLSSDGQLIVAGCGDGSIRVFDRRLSQNDARVLTWREHNAWVVNCALRDNTIISGSVMGDVRFFDLRQNTSPSVIHTSQEMTAMAIHKQANVFSGSLNQLSMYTLQGQHINTIKHHEGFLAGRIEPVSCLAFHPQRAGLAAGSIDSSVSIYAVELKR</sequence>
<reference evidence="7" key="2">
    <citation type="journal article" date="2023" name="BMC Genomics">
        <title>Pest status, molecular evolution, and epigenetic factors derived from the genome assembly of Frankliniella fusca, a thysanopteran phytovirus vector.</title>
        <authorList>
            <person name="Catto M.A."/>
            <person name="Labadie P.E."/>
            <person name="Jacobson A.L."/>
            <person name="Kennedy G.G."/>
            <person name="Srinivasan R."/>
            <person name="Hunt B.G."/>
        </authorList>
    </citation>
    <scope>NUCLEOTIDE SEQUENCE</scope>
    <source>
        <strain evidence="7">PL_HMW_Pooled</strain>
    </source>
</reference>
<evidence type="ECO:0000313" key="7">
    <source>
        <dbReference type="EMBL" id="KAK3908175.1"/>
    </source>
</evidence>